<protein>
    <recommendedName>
        <fullName evidence="3">Lipoprotein</fullName>
    </recommendedName>
</protein>
<dbReference type="Proteomes" id="UP000790580">
    <property type="component" value="Unassembled WGS sequence"/>
</dbReference>
<accession>A0ABS6JT68</accession>
<organism evidence="1 2">
    <name type="scientific">Evansella alkalicola</name>
    <dbReference type="NCBI Taxonomy" id="745819"/>
    <lineage>
        <taxon>Bacteria</taxon>
        <taxon>Bacillati</taxon>
        <taxon>Bacillota</taxon>
        <taxon>Bacilli</taxon>
        <taxon>Bacillales</taxon>
        <taxon>Bacillaceae</taxon>
        <taxon>Evansella</taxon>
    </lineage>
</organism>
<dbReference type="EMBL" id="JAHQCR010000022">
    <property type="protein sequence ID" value="MBU9720869.1"/>
    <property type="molecule type" value="Genomic_DNA"/>
</dbReference>
<sequence>MKKFVALFLAIVVFIFFISGCSGKQELTVDEILGILDNEGISYEEREVHPSEELSKTVENYVYELEEGRFRIHFFSSVDDRMEVEKDPYPAAIFMPNASYSKDKILLYYVAGNEALVEKLDKAFEGWN</sequence>
<name>A0ABS6JT68_9BACI</name>
<gene>
    <name evidence="1" type="ORF">KS407_05330</name>
</gene>
<dbReference type="RefSeq" id="WP_088074292.1">
    <property type="nucleotide sequence ID" value="NZ_JAHQCR010000022.1"/>
</dbReference>
<dbReference type="PROSITE" id="PS51257">
    <property type="entry name" value="PROKAR_LIPOPROTEIN"/>
    <property type="match status" value="1"/>
</dbReference>
<evidence type="ECO:0000313" key="1">
    <source>
        <dbReference type="EMBL" id="MBU9720869.1"/>
    </source>
</evidence>
<evidence type="ECO:0008006" key="3">
    <source>
        <dbReference type="Google" id="ProtNLM"/>
    </source>
</evidence>
<keyword evidence="2" id="KW-1185">Reference proteome</keyword>
<evidence type="ECO:0000313" key="2">
    <source>
        <dbReference type="Proteomes" id="UP000790580"/>
    </source>
</evidence>
<comment type="caution">
    <text evidence="1">The sequence shown here is derived from an EMBL/GenBank/DDBJ whole genome shotgun (WGS) entry which is preliminary data.</text>
</comment>
<reference evidence="1 2" key="1">
    <citation type="submission" date="2021-06" db="EMBL/GenBank/DDBJ databases">
        <title>Bacillus sp. RD4P76, an endophyte from a halophyte.</title>
        <authorList>
            <person name="Sun J.-Q."/>
        </authorList>
    </citation>
    <scope>NUCLEOTIDE SEQUENCE [LARGE SCALE GENOMIC DNA]</scope>
    <source>
        <strain evidence="1 2">JCM 17098</strain>
    </source>
</reference>
<proteinExistence type="predicted"/>